<gene>
    <name evidence="1" type="ORF">GCM10025751_35110</name>
</gene>
<dbReference type="Proteomes" id="UP001501729">
    <property type="component" value="Unassembled WGS sequence"/>
</dbReference>
<name>A0AAV3UKF4_9EURY</name>
<evidence type="ECO:0008006" key="3">
    <source>
        <dbReference type="Google" id="ProtNLM"/>
    </source>
</evidence>
<dbReference type="EMBL" id="BAABKX010000015">
    <property type="protein sequence ID" value="GAA5055464.1"/>
    <property type="molecule type" value="Genomic_DNA"/>
</dbReference>
<reference evidence="1 2" key="1">
    <citation type="journal article" date="2019" name="Int. J. Syst. Evol. Microbiol.">
        <title>The Global Catalogue of Microorganisms (GCM) 10K type strain sequencing project: providing services to taxonomists for standard genome sequencing and annotation.</title>
        <authorList>
            <consortium name="The Broad Institute Genomics Platform"/>
            <consortium name="The Broad Institute Genome Sequencing Center for Infectious Disease"/>
            <person name="Wu L."/>
            <person name="Ma J."/>
        </authorList>
    </citation>
    <scope>NUCLEOTIDE SEQUENCE [LARGE SCALE GENOMIC DNA]</scope>
    <source>
        <strain evidence="1 2">JCM 17504</strain>
    </source>
</reference>
<sequence>MSIIDRLFGSDEDPRPTYVCTGCGKAFDGDQKLCPDCGSEQIVTPRQ</sequence>
<accession>A0AAV3UKF4</accession>
<dbReference type="AlphaFoldDB" id="A0AAV3UKF4"/>
<evidence type="ECO:0000313" key="1">
    <source>
        <dbReference type="EMBL" id="GAA5055464.1"/>
    </source>
</evidence>
<dbReference type="GeneID" id="68614626"/>
<comment type="caution">
    <text evidence="1">The sequence shown here is derived from an EMBL/GenBank/DDBJ whole genome shotgun (WGS) entry which is preliminary data.</text>
</comment>
<organism evidence="1 2">
    <name type="scientific">Haladaptatus pallidirubidus</name>
    <dbReference type="NCBI Taxonomy" id="1008152"/>
    <lineage>
        <taxon>Archaea</taxon>
        <taxon>Methanobacteriati</taxon>
        <taxon>Methanobacteriota</taxon>
        <taxon>Stenosarchaea group</taxon>
        <taxon>Halobacteria</taxon>
        <taxon>Halobacteriales</taxon>
        <taxon>Haladaptataceae</taxon>
        <taxon>Haladaptatus</taxon>
    </lineage>
</organism>
<proteinExistence type="predicted"/>
<dbReference type="Gene3D" id="2.20.28.10">
    <property type="match status" value="1"/>
</dbReference>
<keyword evidence="2" id="KW-1185">Reference proteome</keyword>
<protein>
    <recommendedName>
        <fullName evidence="3">DUF35 domain-containing protein</fullName>
    </recommendedName>
</protein>
<evidence type="ECO:0000313" key="2">
    <source>
        <dbReference type="Proteomes" id="UP001501729"/>
    </source>
</evidence>
<dbReference type="RefSeq" id="WP_227774449.1">
    <property type="nucleotide sequence ID" value="NZ_BAABKX010000015.1"/>
</dbReference>